<reference evidence="2" key="1">
    <citation type="submission" date="2020-05" db="EMBL/GenBank/DDBJ databases">
        <title>Mycena genomes resolve the evolution of fungal bioluminescence.</title>
        <authorList>
            <person name="Tsai I.J."/>
        </authorList>
    </citation>
    <scope>NUCLEOTIDE SEQUENCE</scope>
    <source>
        <strain evidence="2">CCC161011</strain>
    </source>
</reference>
<gene>
    <name evidence="2" type="ORF">MVEN_00384100</name>
</gene>
<accession>A0A8H7DAQ0</accession>
<evidence type="ECO:0000313" key="2">
    <source>
        <dbReference type="EMBL" id="KAF7365128.1"/>
    </source>
</evidence>
<dbReference type="SUPFAM" id="SSF54495">
    <property type="entry name" value="UBC-like"/>
    <property type="match status" value="1"/>
</dbReference>
<evidence type="ECO:0000259" key="1">
    <source>
        <dbReference type="PROSITE" id="PS50127"/>
    </source>
</evidence>
<dbReference type="EMBL" id="JACAZI010000003">
    <property type="protein sequence ID" value="KAF7365128.1"/>
    <property type="molecule type" value="Genomic_DNA"/>
</dbReference>
<dbReference type="InterPro" id="IPR016135">
    <property type="entry name" value="UBQ-conjugating_enzyme/RWD"/>
</dbReference>
<protein>
    <submittedName>
        <fullName evidence="2">UBIQUITIN-CONJUGAT-2 domain-containing protein</fullName>
    </submittedName>
</protein>
<organism evidence="2 3">
    <name type="scientific">Mycena venus</name>
    <dbReference type="NCBI Taxonomy" id="2733690"/>
    <lineage>
        <taxon>Eukaryota</taxon>
        <taxon>Fungi</taxon>
        <taxon>Dikarya</taxon>
        <taxon>Basidiomycota</taxon>
        <taxon>Agaricomycotina</taxon>
        <taxon>Agaricomycetes</taxon>
        <taxon>Agaricomycetidae</taxon>
        <taxon>Agaricales</taxon>
        <taxon>Marasmiineae</taxon>
        <taxon>Mycenaceae</taxon>
        <taxon>Mycena</taxon>
    </lineage>
</organism>
<sequence length="722" mass="82064">MASSPSLLSRLYKDLAELHESPYPGVVVFTDDADMRKFCLVLTPPSGPWKNLSLHFDVVLPDNWPMAPPKVSSSVYGIDHPNLFGSYVCCDLLKTKAEIYRGGGYTGGYSPALTLRGLFLQFLTFFSSTKVDQDYGYTVDIGDSVTARYIRDSDPVSRPDLVGHLGLHRCAACESRHVPGSAGWTWTSVPRATQDELRRQWEMDTNPVVVLRREMTEIGPLLETAKSSGPGSTRLRRIEERNPRWQTTYDAISNWRCRHCPYGTDAAPHCVGAVAEVVMDVDQSSALLVTPAVCQLGLLNDDVLYEIAQRLPSESLINFSAAYPRLHDIVQAMHVLLQRELRCFFLRTPLSESILGIGVALDFRSRNLSSDFDWLSQRAFVEFGVRESVEKRDFAFFLPLAFSRPHFERAYVHIWKRLEELDAEIQKAENQMSRNPRRRPAGPPQKQEVVGVVYKMMNNIVVSLMKSCDTALNAPGSSKTLLHASEKAVVAYCHLFHLLICLCRTDPKILRDATTRLRRFIDRKDSRVKTHVPDLGELIILIMLVLCRPAVGGGPPIKWSNLAGPFLEEVIIRNVRWVLKDAPHLEVMERGPSDYRLAETFFRSKTSLRLVMFQITFLDLFFKAYGSNIARLDSNYGFPEKELPERMVEEVKEIYKISTWPAFFARVRFPRGVGFGKDKFSDMLRDAVKTSAVRRYHYASPFNKLSQLRAQRKAAEEESLRR</sequence>
<dbReference type="Pfam" id="PF00179">
    <property type="entry name" value="UQ_con"/>
    <property type="match status" value="1"/>
</dbReference>
<dbReference type="SMART" id="SM00212">
    <property type="entry name" value="UBCc"/>
    <property type="match status" value="1"/>
</dbReference>
<dbReference type="Proteomes" id="UP000620124">
    <property type="component" value="Unassembled WGS sequence"/>
</dbReference>
<dbReference type="PROSITE" id="PS50127">
    <property type="entry name" value="UBC_2"/>
    <property type="match status" value="1"/>
</dbReference>
<keyword evidence="3" id="KW-1185">Reference proteome</keyword>
<dbReference type="Gene3D" id="3.10.110.10">
    <property type="entry name" value="Ubiquitin Conjugating Enzyme"/>
    <property type="match status" value="1"/>
</dbReference>
<name>A0A8H7DAQ0_9AGAR</name>
<dbReference type="OrthoDB" id="109543at2759"/>
<dbReference type="AlphaFoldDB" id="A0A8H7DAQ0"/>
<feature type="domain" description="UBC core" evidence="1">
    <location>
        <begin position="6"/>
        <end position="171"/>
    </location>
</feature>
<evidence type="ECO:0000313" key="3">
    <source>
        <dbReference type="Proteomes" id="UP000620124"/>
    </source>
</evidence>
<comment type="caution">
    <text evidence="2">The sequence shown here is derived from an EMBL/GenBank/DDBJ whole genome shotgun (WGS) entry which is preliminary data.</text>
</comment>
<dbReference type="InterPro" id="IPR000608">
    <property type="entry name" value="UBC"/>
</dbReference>
<proteinExistence type="predicted"/>